<dbReference type="EMBL" id="LJSK01000169">
    <property type="protein sequence ID" value="KPI85742.1"/>
    <property type="molecule type" value="Genomic_DNA"/>
</dbReference>
<organism evidence="3 4">
    <name type="scientific">Leptomonas seymouri</name>
    <dbReference type="NCBI Taxonomy" id="5684"/>
    <lineage>
        <taxon>Eukaryota</taxon>
        <taxon>Discoba</taxon>
        <taxon>Euglenozoa</taxon>
        <taxon>Kinetoplastea</taxon>
        <taxon>Metakinetoplastina</taxon>
        <taxon>Trypanosomatida</taxon>
        <taxon>Trypanosomatidae</taxon>
        <taxon>Leishmaniinae</taxon>
        <taxon>Leptomonas</taxon>
    </lineage>
</organism>
<feature type="region of interest" description="Disordered" evidence="1">
    <location>
        <begin position="942"/>
        <end position="998"/>
    </location>
</feature>
<evidence type="ECO:0000256" key="2">
    <source>
        <dbReference type="SAM" id="Phobius"/>
    </source>
</evidence>
<keyword evidence="2" id="KW-0472">Membrane</keyword>
<feature type="compositionally biased region" description="Gly residues" evidence="1">
    <location>
        <begin position="959"/>
        <end position="968"/>
    </location>
</feature>
<gene>
    <name evidence="3" type="ORF">ABL78_5191</name>
</gene>
<dbReference type="OMA" id="CESIMTE"/>
<feature type="compositionally biased region" description="Basic and acidic residues" evidence="1">
    <location>
        <begin position="452"/>
        <end position="469"/>
    </location>
</feature>
<evidence type="ECO:0000256" key="1">
    <source>
        <dbReference type="SAM" id="MobiDB-lite"/>
    </source>
</evidence>
<keyword evidence="4" id="KW-1185">Reference proteome</keyword>
<name>A0A0N1IK16_LEPSE</name>
<feature type="compositionally biased region" description="Low complexity" evidence="1">
    <location>
        <begin position="1173"/>
        <end position="1186"/>
    </location>
</feature>
<evidence type="ECO:0000313" key="4">
    <source>
        <dbReference type="Proteomes" id="UP000038009"/>
    </source>
</evidence>
<protein>
    <submittedName>
        <fullName evidence="3">Uncharacterized protein</fullName>
    </submittedName>
</protein>
<dbReference type="OrthoDB" id="274219at2759"/>
<keyword evidence="2" id="KW-1133">Transmembrane helix</keyword>
<feature type="transmembrane region" description="Helical" evidence="2">
    <location>
        <begin position="286"/>
        <end position="303"/>
    </location>
</feature>
<comment type="caution">
    <text evidence="3">The sequence shown here is derived from an EMBL/GenBank/DDBJ whole genome shotgun (WGS) entry which is preliminary data.</text>
</comment>
<feature type="transmembrane region" description="Helical" evidence="2">
    <location>
        <begin position="699"/>
        <end position="717"/>
    </location>
</feature>
<sequence>MPPSPSDEQAPELIEFYSDPDDDSYGLRSFLEAITNPQLLVRVQYSLRTIALVTFPLFTLSLHPNTRYRLGFPPLLIASVVSTSTHRPTIGEQIGLHSWTWRGILYMLVWGSVTDAWGVAYHVGAWYGLLATGIFGAGLVNNGNMRRFMFLYFFLYMLELRTHAHYFDTVPLNDAAYSAADYLIGSLMGVAANTIPFPCLVSETVDKCLTKIFGGFGKLLFNMIHYTWSPDVHAAAFFFDNRIPFITMEAVLSQMSSLLWYASWEPMEFPLRNPTRRVKLSLMRRIMALGYAAFSCGRVLAALRQQQADRMAMHKAGCSLYGATHRNVARAIKDVPIPLTPPSSGNSRSDSDDEPSVEAVGGEAKESIEALRANTYTYVKDFATVLMQATALIGSTESTPEQLIKKVPFDALHKAQTLMRRNMRLELLQVMKIQSEMVAQQRAREQKRRHASAPEEKGDADGTSRERSSEGMGSPPREPEDLCEFRETNARLMLEHGAAIDACDVFLRINHIFFHLLMDMIAGEILNFGEQMKEYKPTESLFCRWWTFYIVEAWDGFWSELWCRITLARPTDYRNIKDAIRMTCAYVSSVVLSIELWNPLNGLYFFGVTPLMGLPLEEESLGMGICRIAGNTMGCALGYMAYHNSNNFAQQIAMTLCFAFVQRCCQYHPQYGQFFFYGAVITLAGVATAMVFNELVVRLVTSSYTVMAYLMCCMFIFPNDCCRICFNYRCKLTKVMSETIDDVALTAHLPIECRSTEGADGSSRNTEPMQMCSQLSVELMLIERLQMMCDKWAPFAARDLVIRGEAQFPAGPHAVITRSHDRLVAHLRLLVFGVQLLHRRRSAPPSPPIAYLIHSSLVKFLNDFADAVRLVGMDHVQAMQRPRTWSYPRHLSRVSQLRRLRVRLHALMYECYVVVTHKISKGAFTMAPKDAALMHRDNSGQRIPAAAAGGGDRRPSQPGDGGGSGGGAPRNVPQSHEDCPYLSGAGDSRVHYMTPLPPNDKAMHNTGCAAPAAPIEVSTGEGGSNGVSFVDRHLASGKGAELAQGPQTVRRVSSRCAPLRSIPLSEEPLILDAGHQQRSSLHTSHESAVDMAFSTATRTPWRRRSSTYAHRAYLQQGAAEPADAWPLTVVSAERDVEKMLSDEKQQLATEEPNGSRGHAVLQSESPRDGETGSPSSHSQHSPAAASKTQRGLPQLNLLPGRSHVAYTFYKGPSFTFVEGDLDTPVDTDFSAITTILLSCESIMTELESQCGSLNCLTNYNKQLQETSLATAFLDKWSARLVEYRKRIYNCYHYPKPPPQKRGPIHTQDDPFEDWEF</sequence>
<reference evidence="3 4" key="1">
    <citation type="journal article" date="2015" name="PLoS Pathog.">
        <title>Leptomonas seymouri: Adaptations to the Dixenous Life Cycle Analyzed by Genome Sequencing, Transcriptome Profiling and Co-infection with Leishmania donovani.</title>
        <authorList>
            <person name="Kraeva N."/>
            <person name="Butenko A."/>
            <person name="Hlavacova J."/>
            <person name="Kostygov A."/>
            <person name="Myskova J."/>
            <person name="Grybchuk D."/>
            <person name="Lestinova T."/>
            <person name="Votypka J."/>
            <person name="Volf P."/>
            <person name="Opperdoes F."/>
            <person name="Flegontov P."/>
            <person name="Lukes J."/>
            <person name="Yurchenko V."/>
        </authorList>
    </citation>
    <scope>NUCLEOTIDE SEQUENCE [LARGE SCALE GENOMIC DNA]</scope>
    <source>
        <strain evidence="3 4">ATCC 30220</strain>
    </source>
</reference>
<dbReference type="Proteomes" id="UP000038009">
    <property type="component" value="Unassembled WGS sequence"/>
</dbReference>
<feature type="transmembrane region" description="Helical" evidence="2">
    <location>
        <begin position="674"/>
        <end position="692"/>
    </location>
</feature>
<feature type="region of interest" description="Disordered" evidence="1">
    <location>
        <begin position="335"/>
        <end position="363"/>
    </location>
</feature>
<evidence type="ECO:0000313" key="3">
    <source>
        <dbReference type="EMBL" id="KPI85742.1"/>
    </source>
</evidence>
<feature type="region of interest" description="Disordered" evidence="1">
    <location>
        <begin position="1147"/>
        <end position="1195"/>
    </location>
</feature>
<accession>A0A0N1IK16</accession>
<feature type="transmembrane region" description="Helical" evidence="2">
    <location>
        <begin position="119"/>
        <end position="140"/>
    </location>
</feature>
<proteinExistence type="predicted"/>
<feature type="region of interest" description="Disordered" evidence="1">
    <location>
        <begin position="439"/>
        <end position="481"/>
    </location>
</feature>
<keyword evidence="2" id="KW-0812">Transmembrane</keyword>
<dbReference type="VEuPathDB" id="TriTrypDB:Lsey_0169_0050"/>